<dbReference type="PROSITE" id="PS51371">
    <property type="entry name" value="CBS"/>
    <property type="match status" value="1"/>
</dbReference>
<keyword evidence="1 2" id="KW-0129">CBS domain</keyword>
<evidence type="ECO:0000259" key="3">
    <source>
        <dbReference type="PROSITE" id="PS51371"/>
    </source>
</evidence>
<evidence type="ECO:0000256" key="2">
    <source>
        <dbReference type="PROSITE-ProRule" id="PRU00703"/>
    </source>
</evidence>
<feature type="domain" description="CBS" evidence="3">
    <location>
        <begin position="11"/>
        <end position="67"/>
    </location>
</feature>
<name>A0A2K1Q2E1_9GAMM</name>
<reference evidence="4 5" key="1">
    <citation type="submission" date="2017-08" db="EMBL/GenBank/DDBJ databases">
        <title>Lysobacter sylvestris genome.</title>
        <authorList>
            <person name="Zhang D.-C."/>
            <person name="Albuquerque L."/>
            <person name="Franca L."/>
            <person name="Froufe H.J.C."/>
            <person name="Barroso C."/>
            <person name="Egas C."/>
            <person name="Da Costa M."/>
            <person name="Margesin R."/>
        </authorList>
    </citation>
    <scope>NUCLEOTIDE SEQUENCE [LARGE SCALE GENOMIC DNA]</scope>
    <source>
        <strain evidence="4 5">AM20-91</strain>
    </source>
</reference>
<comment type="caution">
    <text evidence="4">The sequence shown here is derived from an EMBL/GenBank/DDBJ whole genome shotgun (WGS) entry which is preliminary data.</text>
</comment>
<dbReference type="CDD" id="cd04608">
    <property type="entry name" value="CBS_pair_CBS"/>
    <property type="match status" value="1"/>
</dbReference>
<organism evidence="4 5">
    <name type="scientific">Solilutibacter silvestris</name>
    <dbReference type="NCBI Taxonomy" id="1645665"/>
    <lineage>
        <taxon>Bacteria</taxon>
        <taxon>Pseudomonadati</taxon>
        <taxon>Pseudomonadota</taxon>
        <taxon>Gammaproteobacteria</taxon>
        <taxon>Lysobacterales</taxon>
        <taxon>Lysobacteraceae</taxon>
        <taxon>Solilutibacter</taxon>
    </lineage>
</organism>
<dbReference type="AlphaFoldDB" id="A0A2K1Q2E1"/>
<dbReference type="SUPFAM" id="SSF54631">
    <property type="entry name" value="CBS-domain pair"/>
    <property type="match status" value="1"/>
</dbReference>
<dbReference type="RefSeq" id="WP_103074280.1">
    <property type="nucleotide sequence ID" value="NZ_NPZB01000001.1"/>
</dbReference>
<evidence type="ECO:0000313" key="5">
    <source>
        <dbReference type="Proteomes" id="UP000236220"/>
    </source>
</evidence>
<proteinExistence type="predicted"/>
<dbReference type="Gene3D" id="3.10.580.10">
    <property type="entry name" value="CBS-domain"/>
    <property type="match status" value="1"/>
</dbReference>
<dbReference type="InterPro" id="IPR051257">
    <property type="entry name" value="Diverse_CBS-Domain"/>
</dbReference>
<protein>
    <submittedName>
        <fullName evidence="4">CBS domain-containing protein</fullName>
    </submittedName>
</protein>
<dbReference type="Pfam" id="PF00571">
    <property type="entry name" value="CBS"/>
    <property type="match status" value="2"/>
</dbReference>
<dbReference type="InterPro" id="IPR046342">
    <property type="entry name" value="CBS_dom_sf"/>
</dbReference>
<evidence type="ECO:0000313" key="4">
    <source>
        <dbReference type="EMBL" id="PNS09202.1"/>
    </source>
</evidence>
<evidence type="ECO:0000256" key="1">
    <source>
        <dbReference type="ARBA" id="ARBA00023122"/>
    </source>
</evidence>
<dbReference type="Proteomes" id="UP000236220">
    <property type="component" value="Unassembled WGS sequence"/>
</dbReference>
<dbReference type="OrthoDB" id="9805733at2"/>
<gene>
    <name evidence="4" type="ORF">Lysil_0831</name>
</gene>
<dbReference type="EMBL" id="NPZB01000001">
    <property type="protein sequence ID" value="PNS09202.1"/>
    <property type="molecule type" value="Genomic_DNA"/>
</dbReference>
<accession>A0A2K1Q2E1</accession>
<dbReference type="SMART" id="SM00116">
    <property type="entry name" value="CBS"/>
    <property type="match status" value="1"/>
</dbReference>
<keyword evidence="5" id="KW-1185">Reference proteome</keyword>
<dbReference type="PANTHER" id="PTHR43080">
    <property type="entry name" value="CBS DOMAIN-CONTAINING PROTEIN CBSX3, MITOCHONDRIAL"/>
    <property type="match status" value="1"/>
</dbReference>
<dbReference type="InterPro" id="IPR046353">
    <property type="entry name" value="CBS_C"/>
</dbReference>
<dbReference type="InterPro" id="IPR000644">
    <property type="entry name" value="CBS_dom"/>
</dbReference>
<sequence>MSRSNTVRELIKRAPITTNPTDPLSEAYRLMREHDVSQLPVLDGGHIAGIVDESDILLHVYGDPKRFADPVSIAMVTRLELTPAGASLETLLPIFERGHVAMIAENGKLTGLITRVDLLDWLGSAVA</sequence>
<dbReference type="PANTHER" id="PTHR43080:SF2">
    <property type="entry name" value="CBS DOMAIN-CONTAINING PROTEIN"/>
    <property type="match status" value="1"/>
</dbReference>